<feature type="region of interest" description="Disordered" evidence="1">
    <location>
        <begin position="105"/>
        <end position="129"/>
    </location>
</feature>
<proteinExistence type="predicted"/>
<evidence type="ECO:0000256" key="1">
    <source>
        <dbReference type="SAM" id="MobiDB-lite"/>
    </source>
</evidence>
<feature type="compositionally biased region" description="Polar residues" evidence="1">
    <location>
        <begin position="105"/>
        <end position="118"/>
    </location>
</feature>
<name>A0AAV2PXG1_MEGNR</name>
<sequence>RIESTPVWHIPIENGEDVLNFLEPPRTWLCLQQSLLNVQVTMEKNCCNDIKQDLDRVSNNRYEIENKPWPKYKEQKSVKKMWMTGGQLEKKKIYTEKKLKSNMKENNSVPWKKYQQSNHQEKKYIDDDNDDLQYIKSKKNKIKKVTDGKKRDQSGRHKVFLKVDKVFEE</sequence>
<feature type="non-terminal residue" evidence="2">
    <location>
        <position position="1"/>
    </location>
</feature>
<gene>
    <name evidence="2" type="ORF">MNOR_LOCUS5915</name>
</gene>
<comment type="caution">
    <text evidence="2">The sequence shown here is derived from an EMBL/GenBank/DDBJ whole genome shotgun (WGS) entry which is preliminary data.</text>
</comment>
<organism evidence="2 3">
    <name type="scientific">Meganyctiphanes norvegica</name>
    <name type="common">Northern krill</name>
    <name type="synonym">Thysanopoda norvegica</name>
    <dbReference type="NCBI Taxonomy" id="48144"/>
    <lineage>
        <taxon>Eukaryota</taxon>
        <taxon>Metazoa</taxon>
        <taxon>Ecdysozoa</taxon>
        <taxon>Arthropoda</taxon>
        <taxon>Crustacea</taxon>
        <taxon>Multicrustacea</taxon>
        <taxon>Malacostraca</taxon>
        <taxon>Eumalacostraca</taxon>
        <taxon>Eucarida</taxon>
        <taxon>Euphausiacea</taxon>
        <taxon>Euphausiidae</taxon>
        <taxon>Meganyctiphanes</taxon>
    </lineage>
</organism>
<evidence type="ECO:0000313" key="2">
    <source>
        <dbReference type="EMBL" id="CAL4066668.1"/>
    </source>
</evidence>
<dbReference type="EMBL" id="CAXKWB010002345">
    <property type="protein sequence ID" value="CAL4066668.1"/>
    <property type="molecule type" value="Genomic_DNA"/>
</dbReference>
<keyword evidence="3" id="KW-1185">Reference proteome</keyword>
<evidence type="ECO:0000313" key="3">
    <source>
        <dbReference type="Proteomes" id="UP001497623"/>
    </source>
</evidence>
<dbReference type="Proteomes" id="UP001497623">
    <property type="component" value="Unassembled WGS sequence"/>
</dbReference>
<accession>A0AAV2PXG1</accession>
<protein>
    <submittedName>
        <fullName evidence="2">Uncharacterized protein</fullName>
    </submittedName>
</protein>
<dbReference type="AlphaFoldDB" id="A0AAV2PXG1"/>
<reference evidence="2 3" key="1">
    <citation type="submission" date="2024-05" db="EMBL/GenBank/DDBJ databases">
        <authorList>
            <person name="Wallberg A."/>
        </authorList>
    </citation>
    <scope>NUCLEOTIDE SEQUENCE [LARGE SCALE GENOMIC DNA]</scope>
</reference>